<evidence type="ECO:0000259" key="6">
    <source>
        <dbReference type="Pfam" id="PF12253"/>
    </source>
</evidence>
<dbReference type="OrthoDB" id="79480at2759"/>
<gene>
    <name evidence="8" type="primary">RLF2</name>
    <name evidence="8" type="ORF">N0V93_006264</name>
</gene>
<evidence type="ECO:0000256" key="4">
    <source>
        <dbReference type="ARBA" id="ARBA00023242"/>
    </source>
</evidence>
<feature type="domain" description="Chromatin assembly factor 1 subunit A dimerization" evidence="6">
    <location>
        <begin position="373"/>
        <end position="446"/>
    </location>
</feature>
<name>A0A9W9CUK0_9PEZI</name>
<dbReference type="GO" id="GO:0005634">
    <property type="term" value="C:nucleus"/>
    <property type="evidence" value="ECO:0007669"/>
    <property type="project" value="UniProtKB-SubCell"/>
</dbReference>
<proteinExistence type="predicted"/>
<accession>A0A9W9CUK0</accession>
<keyword evidence="9" id="KW-1185">Reference proteome</keyword>
<evidence type="ECO:0000259" key="7">
    <source>
        <dbReference type="Pfam" id="PF21796"/>
    </source>
</evidence>
<feature type="compositionally biased region" description="Low complexity" evidence="5">
    <location>
        <begin position="67"/>
        <end position="76"/>
    </location>
</feature>
<dbReference type="GO" id="GO:0006281">
    <property type="term" value="P:DNA repair"/>
    <property type="evidence" value="ECO:0007669"/>
    <property type="project" value="UniProtKB-KW"/>
</dbReference>
<feature type="compositionally biased region" description="Basic and acidic residues" evidence="5">
    <location>
        <begin position="140"/>
        <end position="182"/>
    </location>
</feature>
<keyword evidence="2" id="KW-0227">DNA damage</keyword>
<dbReference type="InterPro" id="IPR048800">
    <property type="entry name" value="Cac1-like_C"/>
</dbReference>
<feature type="compositionally biased region" description="Low complexity" evidence="5">
    <location>
        <begin position="526"/>
        <end position="535"/>
    </location>
</feature>
<feature type="compositionally biased region" description="Basic and acidic residues" evidence="5">
    <location>
        <begin position="190"/>
        <end position="223"/>
    </location>
</feature>
<feature type="compositionally biased region" description="Acidic residues" evidence="5">
    <location>
        <begin position="422"/>
        <end position="445"/>
    </location>
</feature>
<protein>
    <submittedName>
        <fullName evidence="8">Chromatin assembly factor-I (CAF-I) p90 subunit</fullName>
    </submittedName>
</protein>
<evidence type="ECO:0000256" key="2">
    <source>
        <dbReference type="ARBA" id="ARBA00022763"/>
    </source>
</evidence>
<organism evidence="8 9">
    <name type="scientific">Gnomoniopsis smithogilvyi</name>
    <dbReference type="NCBI Taxonomy" id="1191159"/>
    <lineage>
        <taxon>Eukaryota</taxon>
        <taxon>Fungi</taxon>
        <taxon>Dikarya</taxon>
        <taxon>Ascomycota</taxon>
        <taxon>Pezizomycotina</taxon>
        <taxon>Sordariomycetes</taxon>
        <taxon>Sordariomycetidae</taxon>
        <taxon>Diaporthales</taxon>
        <taxon>Gnomoniaceae</taxon>
        <taxon>Gnomoniopsis</taxon>
    </lineage>
</organism>
<evidence type="ECO:0000256" key="5">
    <source>
        <dbReference type="SAM" id="MobiDB-lite"/>
    </source>
</evidence>
<feature type="compositionally biased region" description="Polar residues" evidence="5">
    <location>
        <begin position="93"/>
        <end position="116"/>
    </location>
</feature>
<comment type="subcellular location">
    <subcellularLocation>
        <location evidence="1">Nucleus</location>
    </subcellularLocation>
</comment>
<feature type="compositionally biased region" description="Basic and acidic residues" evidence="5">
    <location>
        <begin position="11"/>
        <end position="31"/>
    </location>
</feature>
<feature type="domain" description="Chromatin assembly factor 1 subunit Cac1-like C-terminal" evidence="7">
    <location>
        <begin position="587"/>
        <end position="639"/>
    </location>
</feature>
<dbReference type="GO" id="GO:0033186">
    <property type="term" value="C:CAF-1 complex"/>
    <property type="evidence" value="ECO:0007669"/>
    <property type="project" value="TreeGrafter"/>
</dbReference>
<keyword evidence="4" id="KW-0539">Nucleus</keyword>
<comment type="caution">
    <text evidence="8">The sequence shown here is derived from an EMBL/GenBank/DDBJ whole genome shotgun (WGS) entry which is preliminary data.</text>
</comment>
<dbReference type="EMBL" id="JAPEVB010000004">
    <property type="protein sequence ID" value="KAJ4388804.1"/>
    <property type="molecule type" value="Genomic_DNA"/>
</dbReference>
<dbReference type="InterPro" id="IPR022043">
    <property type="entry name" value="CAF1A_DD"/>
</dbReference>
<dbReference type="PANTHER" id="PTHR15272:SF0">
    <property type="entry name" value="CHROMATIN ASSEMBLY FACTOR 1 SUBUNIT A"/>
    <property type="match status" value="1"/>
</dbReference>
<dbReference type="Pfam" id="PF12253">
    <property type="entry name" value="CAF1A_dimeriz"/>
    <property type="match status" value="1"/>
</dbReference>
<evidence type="ECO:0000256" key="1">
    <source>
        <dbReference type="ARBA" id="ARBA00004123"/>
    </source>
</evidence>
<dbReference type="Pfam" id="PF21796">
    <property type="entry name" value="Cac1_C"/>
    <property type="match status" value="1"/>
</dbReference>
<dbReference type="GO" id="GO:0006334">
    <property type="term" value="P:nucleosome assembly"/>
    <property type="evidence" value="ECO:0007669"/>
    <property type="project" value="TreeGrafter"/>
</dbReference>
<dbReference type="PANTHER" id="PTHR15272">
    <property type="entry name" value="CHROMATIN ASSEMBLY FACTOR 1 SUBUNIT A CAF-1 SUBUNIT A"/>
    <property type="match status" value="1"/>
</dbReference>
<evidence type="ECO:0000256" key="3">
    <source>
        <dbReference type="ARBA" id="ARBA00023204"/>
    </source>
</evidence>
<feature type="region of interest" description="Disordered" evidence="5">
    <location>
        <begin position="422"/>
        <end position="470"/>
    </location>
</feature>
<feature type="region of interest" description="Disordered" evidence="5">
    <location>
        <begin position="1"/>
        <end position="42"/>
    </location>
</feature>
<dbReference type="AlphaFoldDB" id="A0A9W9CUK0"/>
<feature type="region of interest" description="Disordered" evidence="5">
    <location>
        <begin position="62"/>
        <end position="225"/>
    </location>
</feature>
<keyword evidence="3" id="KW-0234">DNA repair</keyword>
<reference evidence="8" key="1">
    <citation type="submission" date="2022-10" db="EMBL/GenBank/DDBJ databases">
        <title>Tapping the CABI collections for fungal endophytes: first genome assemblies for Collariella, Neodidymelliopsis, Ascochyta clinopodiicola, Didymella pomorum, Didymosphaeria variabile, Neocosmospora piperis and Neocucurbitaria cava.</title>
        <authorList>
            <person name="Hill R."/>
        </authorList>
    </citation>
    <scope>NUCLEOTIDE SEQUENCE</scope>
    <source>
        <strain evidence="8">IMI 355082</strain>
    </source>
</reference>
<evidence type="ECO:0000313" key="9">
    <source>
        <dbReference type="Proteomes" id="UP001140453"/>
    </source>
</evidence>
<evidence type="ECO:0000313" key="8">
    <source>
        <dbReference type="EMBL" id="KAJ4388804.1"/>
    </source>
</evidence>
<dbReference type="Proteomes" id="UP001140453">
    <property type="component" value="Unassembled WGS sequence"/>
</dbReference>
<sequence>MPLMIMSPNMTERDSPSSRKRSHEEFSKEYDSDAAAIKTQVQPTVGMGSADIGTAIPPHVANTIAYSPPAQSSPAALTDPGSSTPADGPASPRTPSRQPLLSAPSANNVSTASSQPPTMPPAGTALPTGQGPPKKRKKLTPAEKKAKEEEEAARKVEREKKIQEREVQKKLDEEKRQQKLAEKQAAQAERVAELEAKKRAKEEKKLEHEKRDREKKEEAERKARAQTKIASFFVKKDPGTPKALAVVRTAVKARSPSPAPVQTEYAKLALPFFVHTTVKMAKNPFAVDEETREAKTKNLTDYLEGRRPPVTAKPFDPLTRLQLVCLPVPRGKSYPCVKDLMTDQDGGSTNSSDLIAGSHRLPMKQLLKSIPMKQLSFHEDVRPAYYGTVTSVQSVAKLRKMARNPLGKDLPLNYDYDSEAEWVQGEEEEDEAIDEMTDDEDEEDDSKSLNEFLDDEDDVGRPTGRLMVGNLEPETSGICFEDRKRANPNPQMYKFRMEFLIPDLEHHHSVDPFCTTYWPSHGKIATTTSPGQTKTKTGEKAAKSNASDKITKAAMPPPPAPTTNQDVGAGASKATETVLDLVPADQMEDFKAAVMQFKFLAKSALIPTLKKQFDRCTKDQIKTTLEHVAEKHGRKDWELKQSA</sequence>
<feature type="region of interest" description="Disordered" evidence="5">
    <location>
        <begin position="525"/>
        <end position="569"/>
    </location>
</feature>